<evidence type="ECO:0000256" key="5">
    <source>
        <dbReference type="ARBA" id="ARBA00022777"/>
    </source>
</evidence>
<keyword evidence="11" id="KW-1185">Reference proteome</keyword>
<gene>
    <name evidence="10" type="ORF">NBR_LOCUS2317</name>
</gene>
<keyword evidence="7" id="KW-0963">Cytoplasm</keyword>
<keyword evidence="7" id="KW-0206">Cytoskeleton</keyword>
<dbReference type="PROSITE" id="PS50011">
    <property type="entry name" value="PROTEIN_KINASE_DOM"/>
    <property type="match status" value="1"/>
</dbReference>
<dbReference type="InterPro" id="IPR011009">
    <property type="entry name" value="Kinase-like_dom_sf"/>
</dbReference>
<dbReference type="Gene3D" id="1.10.510.10">
    <property type="entry name" value="Transferase(Phosphotransferase) domain 1"/>
    <property type="match status" value="1"/>
</dbReference>
<dbReference type="AlphaFoldDB" id="A0A0N4XIG4"/>
<dbReference type="PANTHER" id="PTHR24345:SF91">
    <property type="entry name" value="SERINE_THREONINE-PROTEIN KINASE PLK4"/>
    <property type="match status" value="1"/>
</dbReference>
<organism evidence="12">
    <name type="scientific">Nippostrongylus brasiliensis</name>
    <name type="common">Rat hookworm</name>
    <dbReference type="NCBI Taxonomy" id="27835"/>
    <lineage>
        <taxon>Eukaryota</taxon>
        <taxon>Metazoa</taxon>
        <taxon>Ecdysozoa</taxon>
        <taxon>Nematoda</taxon>
        <taxon>Chromadorea</taxon>
        <taxon>Rhabditida</taxon>
        <taxon>Rhabditina</taxon>
        <taxon>Rhabditomorpha</taxon>
        <taxon>Strongyloidea</taxon>
        <taxon>Heligmosomidae</taxon>
        <taxon>Nippostrongylus</taxon>
    </lineage>
</organism>
<dbReference type="Gene3D" id="3.30.1120.120">
    <property type="match status" value="1"/>
</dbReference>
<dbReference type="GO" id="GO:0005814">
    <property type="term" value="C:centriole"/>
    <property type="evidence" value="ECO:0007669"/>
    <property type="project" value="UniProtKB-SubCell"/>
</dbReference>
<dbReference type="Proteomes" id="UP000271162">
    <property type="component" value="Unassembled WGS sequence"/>
</dbReference>
<name>A0A0N4XIG4_NIPBR</name>
<dbReference type="PANTHER" id="PTHR24345">
    <property type="entry name" value="SERINE/THREONINE-PROTEIN KINASE PLK"/>
    <property type="match status" value="1"/>
</dbReference>
<sequence>MRHPNIVQVLLSIYLEDFIDGNDTYVVMELCALGSMRSYVKRNGPLSDRAAAYVLRQIISAVKYMHREGVLHRDLSTGNVLISRIFSPEKIAVKLCDFGLATHLRKGETACTVVGTPGYIAPQVFKQEYDQSADVYSMGGILYTMLTGSDPPSKGSMRFDGLGISAVELIEKMMEQDASKRIALNDIQQSNFMIDHCDNASVSRDWSAMGDRGYSARSRERRHSRDHSREWCSGFERARENARSEQSRLRRASSNPPNTDGRHRVGMGGGDSGLGSRSGGEYIIVDDNLLVFEVANKNGLITKIITVSIDSHSRQEIVFGRPLQANISRPLERDPLLQTDKSYDAPPLSRYFYIDAVICF</sequence>
<proteinExistence type="predicted"/>
<keyword evidence="4" id="KW-0547">Nucleotide-binding</keyword>
<dbReference type="Pfam" id="PF00069">
    <property type="entry name" value="Pkinase"/>
    <property type="match status" value="1"/>
</dbReference>
<evidence type="ECO:0000256" key="1">
    <source>
        <dbReference type="ARBA" id="ARBA00004114"/>
    </source>
</evidence>
<dbReference type="EMBL" id="UYSL01002538">
    <property type="protein sequence ID" value="VDL65906.1"/>
    <property type="molecule type" value="Genomic_DNA"/>
</dbReference>
<dbReference type="InterPro" id="IPR046437">
    <property type="entry name" value="Ser_Thr-PK_POLO_box_1_sf"/>
</dbReference>
<dbReference type="InterPro" id="IPR040733">
    <property type="entry name" value="Zyg-1_PB1"/>
</dbReference>
<dbReference type="InterPro" id="IPR008266">
    <property type="entry name" value="Tyr_kinase_AS"/>
</dbReference>
<evidence type="ECO:0000256" key="6">
    <source>
        <dbReference type="ARBA" id="ARBA00022840"/>
    </source>
</evidence>
<dbReference type="STRING" id="27835.A0A0N4XIG4"/>
<evidence type="ECO:0000256" key="4">
    <source>
        <dbReference type="ARBA" id="ARBA00022741"/>
    </source>
</evidence>
<evidence type="ECO:0000256" key="8">
    <source>
        <dbReference type="SAM" id="MobiDB-lite"/>
    </source>
</evidence>
<evidence type="ECO:0000256" key="3">
    <source>
        <dbReference type="ARBA" id="ARBA00022679"/>
    </source>
</evidence>
<keyword evidence="2" id="KW-0723">Serine/threonine-protein kinase</keyword>
<feature type="domain" description="Protein kinase" evidence="9">
    <location>
        <begin position="1"/>
        <end position="193"/>
    </location>
</feature>
<dbReference type="GO" id="GO:0005634">
    <property type="term" value="C:nucleus"/>
    <property type="evidence" value="ECO:0007669"/>
    <property type="project" value="TreeGrafter"/>
</dbReference>
<dbReference type="PROSITE" id="PS00109">
    <property type="entry name" value="PROTEIN_KINASE_TYR"/>
    <property type="match status" value="1"/>
</dbReference>
<dbReference type="GO" id="GO:0004674">
    <property type="term" value="F:protein serine/threonine kinase activity"/>
    <property type="evidence" value="ECO:0007669"/>
    <property type="project" value="UniProtKB-KW"/>
</dbReference>
<evidence type="ECO:0000313" key="12">
    <source>
        <dbReference type="WBParaSite" id="NBR_0000231601-mRNA-1"/>
    </source>
</evidence>
<keyword evidence="3" id="KW-0808">Transferase</keyword>
<dbReference type="WBParaSite" id="NBR_0000231601-mRNA-1">
    <property type="protein sequence ID" value="NBR_0000231601-mRNA-1"/>
    <property type="gene ID" value="NBR_0000231601"/>
</dbReference>
<evidence type="ECO:0000256" key="2">
    <source>
        <dbReference type="ARBA" id="ARBA00022527"/>
    </source>
</evidence>
<evidence type="ECO:0000259" key="9">
    <source>
        <dbReference type="PROSITE" id="PS50011"/>
    </source>
</evidence>
<dbReference type="Pfam" id="PF18531">
    <property type="entry name" value="Polo_box_2"/>
    <property type="match status" value="1"/>
</dbReference>
<reference evidence="10 11" key="2">
    <citation type="submission" date="2018-11" db="EMBL/GenBank/DDBJ databases">
        <authorList>
            <consortium name="Pathogen Informatics"/>
        </authorList>
    </citation>
    <scope>NUCLEOTIDE SEQUENCE [LARGE SCALE GENOMIC DNA]</scope>
</reference>
<reference evidence="12" key="1">
    <citation type="submission" date="2017-02" db="UniProtKB">
        <authorList>
            <consortium name="WormBaseParasite"/>
        </authorList>
    </citation>
    <scope>IDENTIFICATION</scope>
</reference>
<protein>
    <submittedName>
        <fullName evidence="12">Probable serine/threonine-protein kinase zyg-1 (inferred by orthology to a C. elegans protein)</fullName>
    </submittedName>
</protein>
<feature type="region of interest" description="Disordered" evidence="8">
    <location>
        <begin position="240"/>
        <end position="272"/>
    </location>
</feature>
<dbReference type="GO" id="GO:0005524">
    <property type="term" value="F:ATP binding"/>
    <property type="evidence" value="ECO:0007669"/>
    <property type="project" value="UniProtKB-KW"/>
</dbReference>
<comment type="subcellular location">
    <subcellularLocation>
        <location evidence="1">Cytoplasm</location>
        <location evidence="1">Cytoskeleton</location>
        <location evidence="1">Microtubule organizing center</location>
        <location evidence="1">Centrosome</location>
        <location evidence="1">Centriole</location>
    </subcellularLocation>
</comment>
<evidence type="ECO:0000313" key="11">
    <source>
        <dbReference type="Proteomes" id="UP000271162"/>
    </source>
</evidence>
<dbReference type="SUPFAM" id="SSF56112">
    <property type="entry name" value="Protein kinase-like (PK-like)"/>
    <property type="match status" value="1"/>
</dbReference>
<evidence type="ECO:0000256" key="7">
    <source>
        <dbReference type="ARBA" id="ARBA00023212"/>
    </source>
</evidence>
<dbReference type="InterPro" id="IPR000719">
    <property type="entry name" value="Prot_kinase_dom"/>
</dbReference>
<keyword evidence="6" id="KW-0067">ATP-binding</keyword>
<keyword evidence="5" id="KW-0418">Kinase</keyword>
<accession>A0A0N4XIG4</accession>
<evidence type="ECO:0000313" key="10">
    <source>
        <dbReference type="EMBL" id="VDL65906.1"/>
    </source>
</evidence>